<accession>A0A3S5B0B5</accession>
<dbReference type="EMBL" id="CAAALY010108016">
    <property type="protein sequence ID" value="VEL29958.1"/>
    <property type="molecule type" value="Genomic_DNA"/>
</dbReference>
<keyword evidence="3" id="KW-1185">Reference proteome</keyword>
<sequence length="89" mass="9609">MRLDDSPSGRPPTQEAASVPTDALGDRPTGQFEVEHLSTTLGRRTWLAGRPLEPASSRAFGLRPTFSLETGHPRPNSANLVCEARPTLT</sequence>
<feature type="region of interest" description="Disordered" evidence="1">
    <location>
        <begin position="1"/>
        <end position="29"/>
    </location>
</feature>
<reference evidence="2" key="1">
    <citation type="submission" date="2018-11" db="EMBL/GenBank/DDBJ databases">
        <authorList>
            <consortium name="Pathogen Informatics"/>
        </authorList>
    </citation>
    <scope>NUCLEOTIDE SEQUENCE</scope>
</reference>
<comment type="caution">
    <text evidence="2">The sequence shown here is derived from an EMBL/GenBank/DDBJ whole genome shotgun (WGS) entry which is preliminary data.</text>
</comment>
<proteinExistence type="predicted"/>
<dbReference type="AlphaFoldDB" id="A0A3S5B0B5"/>
<protein>
    <submittedName>
        <fullName evidence="2">Uncharacterized protein</fullName>
    </submittedName>
</protein>
<name>A0A3S5B0B5_9PLAT</name>
<evidence type="ECO:0000313" key="3">
    <source>
        <dbReference type="Proteomes" id="UP000784294"/>
    </source>
</evidence>
<gene>
    <name evidence="2" type="ORF">PXEA_LOCUS23398</name>
</gene>
<evidence type="ECO:0000256" key="1">
    <source>
        <dbReference type="SAM" id="MobiDB-lite"/>
    </source>
</evidence>
<organism evidence="2 3">
    <name type="scientific">Protopolystoma xenopodis</name>
    <dbReference type="NCBI Taxonomy" id="117903"/>
    <lineage>
        <taxon>Eukaryota</taxon>
        <taxon>Metazoa</taxon>
        <taxon>Spiralia</taxon>
        <taxon>Lophotrochozoa</taxon>
        <taxon>Platyhelminthes</taxon>
        <taxon>Monogenea</taxon>
        <taxon>Polyopisthocotylea</taxon>
        <taxon>Polystomatidea</taxon>
        <taxon>Polystomatidae</taxon>
        <taxon>Protopolystoma</taxon>
    </lineage>
</organism>
<evidence type="ECO:0000313" key="2">
    <source>
        <dbReference type="EMBL" id="VEL29958.1"/>
    </source>
</evidence>
<dbReference type="Proteomes" id="UP000784294">
    <property type="component" value="Unassembled WGS sequence"/>
</dbReference>